<dbReference type="EMBL" id="JARBDR010000128">
    <property type="protein sequence ID" value="KAJ8321202.1"/>
    <property type="molecule type" value="Genomic_DNA"/>
</dbReference>
<evidence type="ECO:0000256" key="2">
    <source>
        <dbReference type="ARBA" id="ARBA00022741"/>
    </source>
</evidence>
<organism evidence="5 6">
    <name type="scientific">Tegillarca granosa</name>
    <name type="common">Malaysian cockle</name>
    <name type="synonym">Anadara granosa</name>
    <dbReference type="NCBI Taxonomy" id="220873"/>
    <lineage>
        <taxon>Eukaryota</taxon>
        <taxon>Metazoa</taxon>
        <taxon>Spiralia</taxon>
        <taxon>Lophotrochozoa</taxon>
        <taxon>Mollusca</taxon>
        <taxon>Bivalvia</taxon>
        <taxon>Autobranchia</taxon>
        <taxon>Pteriomorphia</taxon>
        <taxon>Arcoida</taxon>
        <taxon>Arcoidea</taxon>
        <taxon>Arcidae</taxon>
        <taxon>Tegillarca</taxon>
    </lineage>
</organism>
<comment type="caution">
    <text evidence="5">The sequence shown here is derived from an EMBL/GenBank/DDBJ whole genome shotgun (WGS) entry which is preliminary data.</text>
</comment>
<sequence>MAKVLNPVGPILCVPLTPKQKMNKAATRSKIPNERHYGYVAQTVYSEYHIESEKSMNYLNPPYSYSYSYHSYLWLILGFDILLLDNLKPVLLEVNSAPSLSIDCEQEVSPGVFEYMPSQKDEEVKRPLVRDTLLMREKEAERRRNCRLEPIQKQRTHILIIKADESDEEKRERDVTQQMSEMSMDIDMACDTNRDSVGTNETSEMEETDKQNNNNTSCDKDDVKSIISEEEEYEIDYSRWKEECCLKQLYPAIYEEEYEHLRILERVAALFIFCLGVRGTQRIGPTGFRTFARRCRLNRKGITNAAIDILYIDLQRRWDHMNPERTSGLCFQGFLDACIEIARRRFYADLKYEMLNNLLDYCEANLTTRDDEMSPHGLPRLHSRRIGMSYNRPYLPRTLTAMNEETIAELYVKQSKPKQKNSVEDVEKFLRERRRLSYQATPLHYLSKKLDDSDE</sequence>
<reference evidence="5 6" key="1">
    <citation type="submission" date="2022-12" db="EMBL/GenBank/DDBJ databases">
        <title>Chromosome-level genome of Tegillarca granosa.</title>
        <authorList>
            <person name="Kim J."/>
        </authorList>
    </citation>
    <scope>NUCLEOTIDE SEQUENCE [LARGE SCALE GENOMIC DNA]</scope>
    <source>
        <strain evidence="5">Teg-2019</strain>
        <tissue evidence="5">Adductor muscle</tissue>
    </source>
</reference>
<dbReference type="PANTHER" id="PTHR12241">
    <property type="entry name" value="TUBULIN POLYGLUTAMYLASE"/>
    <property type="match status" value="1"/>
</dbReference>
<keyword evidence="2" id="KW-0547">Nucleotide-binding</keyword>
<accession>A0ABQ9FVC3</accession>
<evidence type="ECO:0000256" key="3">
    <source>
        <dbReference type="ARBA" id="ARBA00022840"/>
    </source>
</evidence>
<feature type="region of interest" description="Disordered" evidence="4">
    <location>
        <begin position="194"/>
        <end position="221"/>
    </location>
</feature>
<name>A0ABQ9FVC3_TEGGR</name>
<evidence type="ECO:0000256" key="4">
    <source>
        <dbReference type="SAM" id="MobiDB-lite"/>
    </source>
</evidence>
<keyword evidence="3" id="KW-0067">ATP-binding</keyword>
<protein>
    <submittedName>
        <fullName evidence="5">Uncharacterized protein</fullName>
    </submittedName>
</protein>
<evidence type="ECO:0000313" key="6">
    <source>
        <dbReference type="Proteomes" id="UP001217089"/>
    </source>
</evidence>
<dbReference type="Proteomes" id="UP001217089">
    <property type="component" value="Unassembled WGS sequence"/>
</dbReference>
<keyword evidence="1" id="KW-0436">Ligase</keyword>
<dbReference type="PANTHER" id="PTHR12241:SF154">
    <property type="entry name" value="TUBULIN POLYGLUTAMYLASE TTLL11"/>
    <property type="match status" value="1"/>
</dbReference>
<dbReference type="Pfam" id="PF03133">
    <property type="entry name" value="TTL"/>
    <property type="match status" value="1"/>
</dbReference>
<dbReference type="InterPro" id="IPR004344">
    <property type="entry name" value="TTL/TTLL_fam"/>
</dbReference>
<keyword evidence="6" id="KW-1185">Reference proteome</keyword>
<proteinExistence type="predicted"/>
<dbReference type="Gene3D" id="3.30.470.20">
    <property type="entry name" value="ATP-grasp fold, B domain"/>
    <property type="match status" value="1"/>
</dbReference>
<gene>
    <name evidence="5" type="ORF">KUTeg_001244</name>
</gene>
<evidence type="ECO:0000256" key="1">
    <source>
        <dbReference type="ARBA" id="ARBA00022598"/>
    </source>
</evidence>
<evidence type="ECO:0000313" key="5">
    <source>
        <dbReference type="EMBL" id="KAJ8321202.1"/>
    </source>
</evidence>